<proteinExistence type="predicted"/>
<dbReference type="Proteomes" id="UP001147746">
    <property type="component" value="Unassembled WGS sequence"/>
</dbReference>
<dbReference type="EMBL" id="JAPZBO010000001">
    <property type="protein sequence ID" value="KAJ5331808.1"/>
    <property type="molecule type" value="Genomic_DNA"/>
</dbReference>
<evidence type="ECO:0000256" key="1">
    <source>
        <dbReference type="SAM" id="MobiDB-lite"/>
    </source>
</evidence>
<accession>A0A9W9QGA9</accession>
<evidence type="ECO:0000313" key="3">
    <source>
        <dbReference type="Proteomes" id="UP001147746"/>
    </source>
</evidence>
<sequence>MARTAAQPRPPMHLSNMAQSPRHWSRSRAIAMDDPFCEPPTVRKASGKSRSRSVNSYMSYPRIPRRQSSLSASLSNDSNGPATSTRTPSLCDSLYQIKVVKRRQSGGKAIRDMGSQDLGSPEDDSLITENPKQLANPLENQICAKYQPRSRLTVRWSSGSWSSLGSDLISGSNSVYGSAEMKSETPDPRQARNPTTEGGLGYLGPLDLPISFVSVRSVTNKSQIGLLSSTLCTTVQVSADVSSVPFPGSSGLAPLDVIILLHSLAQPSVDLLTQITLASSVVASNLIYNHDRIGLACIDWGKSLGFELLLSLDFHSLDAVRSALTFFSLRQPLNHRKASFDLGEIIERVSGLFSICPRSAFCHLFFVSATPPMLLAIPLIDQAIGLSTITPQPCLPLDQSPLQPGWHISYDVGVDNTCPKGTHFIRKVARVVRQLRTGIRPGSVLNLKLSIIPGENCQIHSVINNSRLTSLRPGEIWIVPIEIGVPSAFHSITPSGHYQWPAHHPFIEEMISHINDLLMAYSSGEVTQTILTAHVEYQHSLLPATSTIHEESQLTVIRSGNSILSSSLDIRQTSLSTIASANELKARA</sequence>
<feature type="region of interest" description="Disordered" evidence="1">
    <location>
        <begin position="1"/>
        <end position="89"/>
    </location>
</feature>
<organism evidence="2 3">
    <name type="scientific">Penicillium atrosanguineum</name>
    <dbReference type="NCBI Taxonomy" id="1132637"/>
    <lineage>
        <taxon>Eukaryota</taxon>
        <taxon>Fungi</taxon>
        <taxon>Dikarya</taxon>
        <taxon>Ascomycota</taxon>
        <taxon>Pezizomycotina</taxon>
        <taxon>Eurotiomycetes</taxon>
        <taxon>Eurotiomycetidae</taxon>
        <taxon>Eurotiales</taxon>
        <taxon>Aspergillaceae</taxon>
        <taxon>Penicillium</taxon>
    </lineage>
</organism>
<feature type="compositionally biased region" description="Basic and acidic residues" evidence="1">
    <location>
        <begin position="181"/>
        <end position="190"/>
    </location>
</feature>
<dbReference type="OrthoDB" id="5596422at2759"/>
<feature type="region of interest" description="Disordered" evidence="1">
    <location>
        <begin position="175"/>
        <end position="197"/>
    </location>
</feature>
<reference evidence="2" key="2">
    <citation type="journal article" date="2023" name="IMA Fungus">
        <title>Comparative genomic study of the Penicillium genus elucidates a diverse pangenome and 15 lateral gene transfer events.</title>
        <authorList>
            <person name="Petersen C."/>
            <person name="Sorensen T."/>
            <person name="Nielsen M.R."/>
            <person name="Sondergaard T.E."/>
            <person name="Sorensen J.L."/>
            <person name="Fitzpatrick D.A."/>
            <person name="Frisvad J.C."/>
            <person name="Nielsen K.L."/>
        </authorList>
    </citation>
    <scope>NUCLEOTIDE SEQUENCE</scope>
    <source>
        <strain evidence="2">IBT 21472</strain>
    </source>
</reference>
<gene>
    <name evidence="2" type="ORF">N7476_001591</name>
</gene>
<comment type="caution">
    <text evidence="2">The sequence shown here is derived from an EMBL/GenBank/DDBJ whole genome shotgun (WGS) entry which is preliminary data.</text>
</comment>
<feature type="compositionally biased region" description="Polar residues" evidence="1">
    <location>
        <begin position="80"/>
        <end position="89"/>
    </location>
</feature>
<feature type="compositionally biased region" description="Low complexity" evidence="1">
    <location>
        <begin position="68"/>
        <end position="79"/>
    </location>
</feature>
<evidence type="ECO:0000313" key="2">
    <source>
        <dbReference type="EMBL" id="KAJ5331808.1"/>
    </source>
</evidence>
<keyword evidence="3" id="KW-1185">Reference proteome</keyword>
<protein>
    <submittedName>
        <fullName evidence="2">Uncharacterized protein</fullName>
    </submittedName>
</protein>
<reference evidence="2" key="1">
    <citation type="submission" date="2022-12" db="EMBL/GenBank/DDBJ databases">
        <authorList>
            <person name="Petersen C."/>
        </authorList>
    </citation>
    <scope>NUCLEOTIDE SEQUENCE</scope>
    <source>
        <strain evidence="2">IBT 21472</strain>
    </source>
</reference>
<feature type="region of interest" description="Disordered" evidence="1">
    <location>
        <begin position="103"/>
        <end position="125"/>
    </location>
</feature>
<dbReference type="AlphaFoldDB" id="A0A9W9QGA9"/>
<name>A0A9W9QGA9_9EURO</name>